<keyword evidence="2" id="KW-1185">Reference proteome</keyword>
<reference evidence="1 2" key="1">
    <citation type="submission" date="2014-11" db="EMBL/GenBank/DDBJ databases">
        <authorList>
            <person name="Wibberg Daniel"/>
        </authorList>
    </citation>
    <scope>NUCLEOTIDE SEQUENCE [LARGE SCALE GENOMIC DNA]</scope>
    <source>
        <strain evidence="1">Rhizoctonia solani AG1-IB 7/3/14</strain>
    </source>
</reference>
<sequence>MIWVTALRYENENKQYGPRGDKLHAGNLRISRQSSMQLLEAGKPIYRYFPHTIHRANKSAWLWNYCNCKRFADFACYDFNVASSLHAAINLPTNPIVSCFLL</sequence>
<gene>
    <name evidence="1" type="ORF">RSOLAG1IB_12671</name>
</gene>
<name>A0A0B7G307_THACB</name>
<proteinExistence type="predicted"/>
<accession>A0A0B7G307</accession>
<organism evidence="1 2">
    <name type="scientific">Thanatephorus cucumeris (strain AG1-IB / isolate 7/3/14)</name>
    <name type="common">Lettuce bottom rot fungus</name>
    <name type="synonym">Rhizoctonia solani</name>
    <dbReference type="NCBI Taxonomy" id="1108050"/>
    <lineage>
        <taxon>Eukaryota</taxon>
        <taxon>Fungi</taxon>
        <taxon>Dikarya</taxon>
        <taxon>Basidiomycota</taxon>
        <taxon>Agaricomycotina</taxon>
        <taxon>Agaricomycetes</taxon>
        <taxon>Cantharellales</taxon>
        <taxon>Ceratobasidiaceae</taxon>
        <taxon>Rhizoctonia</taxon>
        <taxon>Rhizoctonia solani AG-1</taxon>
    </lineage>
</organism>
<evidence type="ECO:0000313" key="2">
    <source>
        <dbReference type="Proteomes" id="UP000059188"/>
    </source>
</evidence>
<dbReference type="Proteomes" id="UP000059188">
    <property type="component" value="Unassembled WGS sequence"/>
</dbReference>
<dbReference type="AlphaFoldDB" id="A0A0B7G307"/>
<dbReference type="EMBL" id="LN679929">
    <property type="protein sequence ID" value="CEL63489.1"/>
    <property type="molecule type" value="Genomic_DNA"/>
</dbReference>
<evidence type="ECO:0000313" key="1">
    <source>
        <dbReference type="EMBL" id="CEL63489.1"/>
    </source>
</evidence>
<protein>
    <submittedName>
        <fullName evidence="1">Uncharacterized protein</fullName>
    </submittedName>
</protein>